<organism evidence="1 2">
    <name type="scientific">Aspergillus heteromorphus CBS 117.55</name>
    <dbReference type="NCBI Taxonomy" id="1448321"/>
    <lineage>
        <taxon>Eukaryota</taxon>
        <taxon>Fungi</taxon>
        <taxon>Dikarya</taxon>
        <taxon>Ascomycota</taxon>
        <taxon>Pezizomycotina</taxon>
        <taxon>Eurotiomycetes</taxon>
        <taxon>Eurotiomycetidae</taxon>
        <taxon>Eurotiales</taxon>
        <taxon>Aspergillaceae</taxon>
        <taxon>Aspergillus</taxon>
        <taxon>Aspergillus subgen. Circumdati</taxon>
    </lineage>
</organism>
<gene>
    <name evidence="1" type="ORF">BO70DRAFT_358530</name>
</gene>
<proteinExistence type="predicted"/>
<evidence type="ECO:0000313" key="1">
    <source>
        <dbReference type="EMBL" id="PWY91094.1"/>
    </source>
</evidence>
<dbReference type="VEuPathDB" id="FungiDB:BO70DRAFT_358530"/>
<sequence length="66" mass="7327">MMVVVVAGFGSSFLFFLFFVFSLLLLLIPSALCGCTHWLAGRWLAGGWLFCSRTYQSLISRSVKSS</sequence>
<dbReference type="EMBL" id="MSFL01000002">
    <property type="protein sequence ID" value="PWY91094.1"/>
    <property type="molecule type" value="Genomic_DNA"/>
</dbReference>
<protein>
    <submittedName>
        <fullName evidence="1">Uncharacterized protein</fullName>
    </submittedName>
</protein>
<dbReference type="Proteomes" id="UP000247233">
    <property type="component" value="Unassembled WGS sequence"/>
</dbReference>
<reference evidence="1 2" key="1">
    <citation type="submission" date="2016-12" db="EMBL/GenBank/DDBJ databases">
        <title>The genomes of Aspergillus section Nigri reveals drivers in fungal speciation.</title>
        <authorList>
            <consortium name="DOE Joint Genome Institute"/>
            <person name="Vesth T.C."/>
            <person name="Nybo J."/>
            <person name="Theobald S."/>
            <person name="Brandl J."/>
            <person name="Frisvad J.C."/>
            <person name="Nielsen K.F."/>
            <person name="Lyhne E.K."/>
            <person name="Kogle M.E."/>
            <person name="Kuo A."/>
            <person name="Riley R."/>
            <person name="Clum A."/>
            <person name="Nolan M."/>
            <person name="Lipzen A."/>
            <person name="Salamov A."/>
            <person name="Henrissat B."/>
            <person name="Wiebenga A."/>
            <person name="De Vries R.P."/>
            <person name="Grigoriev I.V."/>
            <person name="Mortensen U.H."/>
            <person name="Andersen M.R."/>
            <person name="Baker S.E."/>
        </authorList>
    </citation>
    <scope>NUCLEOTIDE SEQUENCE [LARGE SCALE GENOMIC DNA]</scope>
    <source>
        <strain evidence="1 2">CBS 117.55</strain>
    </source>
</reference>
<evidence type="ECO:0000313" key="2">
    <source>
        <dbReference type="Proteomes" id="UP000247233"/>
    </source>
</evidence>
<dbReference type="RefSeq" id="XP_025403537.1">
    <property type="nucleotide sequence ID" value="XM_025542315.1"/>
</dbReference>
<name>A0A317WXH3_9EURO</name>
<accession>A0A317WXH3</accession>
<dbReference type="GeneID" id="37064552"/>
<dbReference type="AlphaFoldDB" id="A0A317WXH3"/>
<comment type="caution">
    <text evidence="1">The sequence shown here is derived from an EMBL/GenBank/DDBJ whole genome shotgun (WGS) entry which is preliminary data.</text>
</comment>
<keyword evidence="2" id="KW-1185">Reference proteome</keyword>